<comment type="caution">
    <text evidence="4">The sequence shown here is derived from an EMBL/GenBank/DDBJ whole genome shotgun (WGS) entry which is preliminary data.</text>
</comment>
<dbReference type="InterPro" id="IPR057670">
    <property type="entry name" value="SH3_retrovirus"/>
</dbReference>
<dbReference type="Pfam" id="PF07727">
    <property type="entry name" value="RVT_2"/>
    <property type="match status" value="1"/>
</dbReference>
<name>A0AAP0JK15_9MAGN</name>
<dbReference type="EMBL" id="JBBNAF010000006">
    <property type="protein sequence ID" value="KAK9135050.1"/>
    <property type="molecule type" value="Genomic_DNA"/>
</dbReference>
<dbReference type="InterPro" id="IPR043502">
    <property type="entry name" value="DNA/RNA_pol_sf"/>
</dbReference>
<dbReference type="AlphaFoldDB" id="A0AAP0JK15"/>
<evidence type="ECO:0000259" key="2">
    <source>
        <dbReference type="Pfam" id="PF07727"/>
    </source>
</evidence>
<feature type="compositionally biased region" description="Polar residues" evidence="1">
    <location>
        <begin position="116"/>
        <end position="129"/>
    </location>
</feature>
<evidence type="ECO:0008006" key="6">
    <source>
        <dbReference type="Google" id="ProtNLM"/>
    </source>
</evidence>
<feature type="region of interest" description="Disordered" evidence="1">
    <location>
        <begin position="116"/>
        <end position="140"/>
    </location>
</feature>
<evidence type="ECO:0000313" key="5">
    <source>
        <dbReference type="Proteomes" id="UP001420932"/>
    </source>
</evidence>
<evidence type="ECO:0000256" key="1">
    <source>
        <dbReference type="SAM" id="MobiDB-lite"/>
    </source>
</evidence>
<proteinExistence type="predicted"/>
<evidence type="ECO:0000313" key="4">
    <source>
        <dbReference type="EMBL" id="KAK9135050.1"/>
    </source>
</evidence>
<dbReference type="InterPro" id="IPR013103">
    <property type="entry name" value="RVT_2"/>
</dbReference>
<dbReference type="Proteomes" id="UP001420932">
    <property type="component" value="Unassembled WGS sequence"/>
</dbReference>
<dbReference type="SUPFAM" id="SSF56672">
    <property type="entry name" value="DNA/RNA polymerases"/>
    <property type="match status" value="1"/>
</dbReference>
<organism evidence="4 5">
    <name type="scientific">Stephania yunnanensis</name>
    <dbReference type="NCBI Taxonomy" id="152371"/>
    <lineage>
        <taxon>Eukaryota</taxon>
        <taxon>Viridiplantae</taxon>
        <taxon>Streptophyta</taxon>
        <taxon>Embryophyta</taxon>
        <taxon>Tracheophyta</taxon>
        <taxon>Spermatophyta</taxon>
        <taxon>Magnoliopsida</taxon>
        <taxon>Ranunculales</taxon>
        <taxon>Menispermaceae</taxon>
        <taxon>Menispermoideae</taxon>
        <taxon>Cissampelideae</taxon>
        <taxon>Stephania</taxon>
    </lineage>
</organism>
<protein>
    <recommendedName>
        <fullName evidence="6">Reverse transcriptase Ty1/copia-type domain-containing protein</fullName>
    </recommendedName>
</protein>
<accession>A0AAP0JK15</accession>
<dbReference type="PANTHER" id="PTHR43383">
    <property type="entry name" value="NODULIN 6"/>
    <property type="match status" value="1"/>
</dbReference>
<keyword evidence="5" id="KW-1185">Reference proteome</keyword>
<dbReference type="Pfam" id="PF25597">
    <property type="entry name" value="SH3_retrovirus"/>
    <property type="match status" value="1"/>
</dbReference>
<reference evidence="4 5" key="1">
    <citation type="submission" date="2024-01" db="EMBL/GenBank/DDBJ databases">
        <title>Genome assemblies of Stephania.</title>
        <authorList>
            <person name="Yang L."/>
        </authorList>
    </citation>
    <scope>NUCLEOTIDE SEQUENCE [LARGE SCALE GENOMIC DNA]</scope>
    <source>
        <strain evidence="4">YNDBR</strain>
        <tissue evidence="4">Leaf</tissue>
    </source>
</reference>
<feature type="domain" description="Retroviral polymerase SH3-like" evidence="3">
    <location>
        <begin position="22"/>
        <end position="81"/>
    </location>
</feature>
<dbReference type="PANTHER" id="PTHR43383:SF2">
    <property type="entry name" value="AMIDOHYDROLASE 2 FAMILY PROTEIN"/>
    <property type="match status" value="1"/>
</dbReference>
<feature type="domain" description="Reverse transcriptase Ty1/copia-type" evidence="2">
    <location>
        <begin position="218"/>
        <end position="445"/>
    </location>
</feature>
<sequence length="462" mass="52282">MSPYEKLFHVPPDYSILRVFGCGCFPYLRPYNKHKYQFRSENCVFLGYSSQHKGYKCLSPTGRVYITRNVVFHENDFPYESLFSTGKKSSPSSSPDLSTQFPLLVPNHCLAPQSRTVSEFTHGTSSSDDSQLHESTNESLSSVAHTFNNQEIQQGVQIPSNTHPMVTRAKDGISLKKVFVASTSDNENDIPHSVAAALKIPHWKEAMDKEYQALMQTRTWSLVPPSDNQNIVGNKWIFSVKKNFDGSINRYKARLVAKGFKQVPGIDFDETYSPVVKSSTIRIILSLAVQFNWPLRQVDINNAFLNGNLVEEVYTNQPMGFVDSSQPMAVCKLHKALYGLRQAPRAWFDQLKSTLLSWGFSNSKADNSLFIFHHDKVVLYVLVYVDDIIVTGSNVSYIQSFIDRLNSRFALKDIGDLSLFLGMEAHRIAKDVLNSTAYINHLLQKGVCLMPNLLRLPFRRAS</sequence>
<evidence type="ECO:0000259" key="3">
    <source>
        <dbReference type="Pfam" id="PF25597"/>
    </source>
</evidence>
<gene>
    <name evidence="4" type="ORF">Syun_014380</name>
</gene>